<evidence type="ECO:0000256" key="6">
    <source>
        <dbReference type="ARBA" id="ARBA00022692"/>
    </source>
</evidence>
<keyword evidence="5 9" id="KW-0169">Cobalamin biosynthesis</keyword>
<sequence length="360" mass="38762">MLLFPDVAALLLAALLLDAALGDPDWLWRRLPHPVALFGAVISIADQDFNTSDLSPRLKKTYGTAFLAALVAVSFALGLLIEGILRLIPYGEIGIVLIAAIFLAQRSLYDHVARVRDSLARHGLEHNPRNPDRISRKGYAQDNDSGANSCHESDPAFVESALDAARREVAMIVGRDPDLLDEAGVSRASIESCSENFSDGIVAPALWFLLLGLPGLMAYKAVNTADSMVGHKTERHRDFGWASARFDDLVNLPASRLAGFFIAFSAPLARGSIANAFKVMMADAPRHRSPNAGWPEAAMAGALDLALAGPRRYRGYAVEDPFMNEKGRREADADDITRALRVYCGACAIQAAVVGVVAAL</sequence>
<dbReference type="GO" id="GO:0009236">
    <property type="term" value="P:cobalamin biosynthetic process"/>
    <property type="evidence" value="ECO:0007669"/>
    <property type="project" value="UniProtKB-UniRule"/>
</dbReference>
<comment type="similarity">
    <text evidence="3 9">Belongs to the CobD/CbiB family.</text>
</comment>
<keyword evidence="12" id="KW-1185">Reference proteome</keyword>
<comment type="caution">
    <text evidence="11">The sequence shown here is derived from an EMBL/GenBank/DDBJ whole genome shotgun (WGS) entry which is preliminary data.</text>
</comment>
<feature type="transmembrane region" description="Helical" evidence="9">
    <location>
        <begin position="87"/>
        <end position="104"/>
    </location>
</feature>
<dbReference type="Proteomes" id="UP000433101">
    <property type="component" value="Unassembled WGS sequence"/>
</dbReference>
<keyword evidence="8 9" id="KW-0472">Membrane</keyword>
<dbReference type="EMBL" id="WUMV01000009">
    <property type="protein sequence ID" value="MXN67092.1"/>
    <property type="molecule type" value="Genomic_DNA"/>
</dbReference>
<evidence type="ECO:0000256" key="2">
    <source>
        <dbReference type="ARBA" id="ARBA00004953"/>
    </source>
</evidence>
<evidence type="ECO:0000256" key="3">
    <source>
        <dbReference type="ARBA" id="ARBA00006263"/>
    </source>
</evidence>
<keyword evidence="7 9" id="KW-1133">Transmembrane helix</keyword>
<keyword evidence="6 9" id="KW-0812">Transmembrane</keyword>
<dbReference type="GO" id="GO:0015420">
    <property type="term" value="F:ABC-type vitamin B12 transporter activity"/>
    <property type="evidence" value="ECO:0007669"/>
    <property type="project" value="UniProtKB-UniRule"/>
</dbReference>
<dbReference type="PANTHER" id="PTHR34308:SF1">
    <property type="entry name" value="COBALAMIN BIOSYNTHESIS PROTEIN CBIB"/>
    <property type="match status" value="1"/>
</dbReference>
<dbReference type="AlphaFoldDB" id="A0A7X3LXU3"/>
<gene>
    <name evidence="9" type="primary">cobD</name>
    <name evidence="11" type="ORF">GR183_19455</name>
</gene>
<accession>A0A7X3LXU3</accession>
<dbReference type="GO" id="GO:0048472">
    <property type="term" value="F:threonine-phosphate decarboxylase activity"/>
    <property type="evidence" value="ECO:0007669"/>
    <property type="project" value="InterPro"/>
</dbReference>
<evidence type="ECO:0000256" key="10">
    <source>
        <dbReference type="SAM" id="MobiDB-lite"/>
    </source>
</evidence>
<dbReference type="PANTHER" id="PTHR34308">
    <property type="entry name" value="COBALAMIN BIOSYNTHESIS PROTEIN CBIB"/>
    <property type="match status" value="1"/>
</dbReference>
<comment type="function">
    <text evidence="9">Converts cobyric acid to cobinamide by the addition of aminopropanol on the F carboxylic group.</text>
</comment>
<feature type="transmembrane region" description="Helical" evidence="9">
    <location>
        <begin position="61"/>
        <end position="81"/>
    </location>
</feature>
<evidence type="ECO:0000256" key="1">
    <source>
        <dbReference type="ARBA" id="ARBA00004651"/>
    </source>
</evidence>
<comment type="pathway">
    <text evidence="2 9">Cofactor biosynthesis; adenosylcobalamin biosynthesis.</text>
</comment>
<dbReference type="Pfam" id="PF03186">
    <property type="entry name" value="CobD_Cbib"/>
    <property type="match status" value="2"/>
</dbReference>
<reference evidence="11 12" key="1">
    <citation type="submission" date="2019-12" db="EMBL/GenBank/DDBJ databases">
        <authorList>
            <person name="Li M."/>
        </authorList>
    </citation>
    <scope>NUCLEOTIDE SEQUENCE [LARGE SCALE GENOMIC DNA]</scope>
    <source>
        <strain evidence="11 12">GBMRC 2046</strain>
    </source>
</reference>
<evidence type="ECO:0000256" key="4">
    <source>
        <dbReference type="ARBA" id="ARBA00022475"/>
    </source>
</evidence>
<dbReference type="UniPathway" id="UPA00148"/>
<dbReference type="HAMAP" id="MF_00024">
    <property type="entry name" value="CobD_CbiB"/>
    <property type="match status" value="1"/>
</dbReference>
<dbReference type="RefSeq" id="WP_160777328.1">
    <property type="nucleotide sequence ID" value="NZ_WUMV01000009.1"/>
</dbReference>
<comment type="caution">
    <text evidence="9">Lacks conserved residue(s) required for the propagation of feature annotation.</text>
</comment>
<comment type="subcellular location">
    <subcellularLocation>
        <location evidence="1 9">Cell membrane</location>
        <topology evidence="1 9">Multi-pass membrane protein</topology>
    </subcellularLocation>
</comment>
<feature type="compositionally biased region" description="Basic and acidic residues" evidence="10">
    <location>
        <begin position="123"/>
        <end position="135"/>
    </location>
</feature>
<evidence type="ECO:0000256" key="7">
    <source>
        <dbReference type="ARBA" id="ARBA00022989"/>
    </source>
</evidence>
<evidence type="ECO:0000313" key="11">
    <source>
        <dbReference type="EMBL" id="MXN67092.1"/>
    </source>
</evidence>
<evidence type="ECO:0000313" key="12">
    <source>
        <dbReference type="Proteomes" id="UP000433101"/>
    </source>
</evidence>
<name>A0A7X3LXU3_9HYPH</name>
<proteinExistence type="inferred from homology"/>
<organism evidence="11 12">
    <name type="scientific">Stappia sediminis</name>
    <dbReference type="NCBI Taxonomy" id="2692190"/>
    <lineage>
        <taxon>Bacteria</taxon>
        <taxon>Pseudomonadati</taxon>
        <taxon>Pseudomonadota</taxon>
        <taxon>Alphaproteobacteria</taxon>
        <taxon>Hyphomicrobiales</taxon>
        <taxon>Stappiaceae</taxon>
        <taxon>Stappia</taxon>
    </lineage>
</organism>
<evidence type="ECO:0000256" key="9">
    <source>
        <dbReference type="HAMAP-Rule" id="MF_00024"/>
    </source>
</evidence>
<evidence type="ECO:0000256" key="5">
    <source>
        <dbReference type="ARBA" id="ARBA00022573"/>
    </source>
</evidence>
<feature type="region of interest" description="Disordered" evidence="10">
    <location>
        <begin position="123"/>
        <end position="152"/>
    </location>
</feature>
<keyword evidence="4 9" id="KW-1003">Cell membrane</keyword>
<feature type="transmembrane region" description="Helical" evidence="9">
    <location>
        <begin position="201"/>
        <end position="219"/>
    </location>
</feature>
<dbReference type="InterPro" id="IPR004485">
    <property type="entry name" value="Cobalamin_biosynth_CobD/CbiB"/>
</dbReference>
<evidence type="ECO:0000256" key="8">
    <source>
        <dbReference type="ARBA" id="ARBA00023136"/>
    </source>
</evidence>
<protein>
    <recommendedName>
        <fullName evidence="9">Cobalamin biosynthesis protein CobD</fullName>
    </recommendedName>
</protein>
<dbReference type="GO" id="GO:0005886">
    <property type="term" value="C:plasma membrane"/>
    <property type="evidence" value="ECO:0007669"/>
    <property type="project" value="UniProtKB-SubCell"/>
</dbReference>